<keyword evidence="4" id="KW-1003">Cell membrane</keyword>
<dbReference type="RefSeq" id="WP_053378563.1">
    <property type="nucleotide sequence ID" value="NZ_CP011801.1"/>
</dbReference>
<dbReference type="Proteomes" id="UP000069205">
    <property type="component" value="Chromosome"/>
</dbReference>
<feature type="transmembrane region" description="Helical" evidence="12">
    <location>
        <begin position="242"/>
        <end position="259"/>
    </location>
</feature>
<gene>
    <name evidence="13" type="primary">ubiA</name>
    <name evidence="13" type="ORF">NITMOv2_0742</name>
</gene>
<evidence type="ECO:0000256" key="3">
    <source>
        <dbReference type="ARBA" id="ARBA00005985"/>
    </source>
</evidence>
<dbReference type="CDD" id="cd13959">
    <property type="entry name" value="PT_UbiA_COQ2"/>
    <property type="match status" value="1"/>
</dbReference>
<dbReference type="InterPro" id="IPR044878">
    <property type="entry name" value="UbiA_sf"/>
</dbReference>
<evidence type="ECO:0000256" key="7">
    <source>
        <dbReference type="ARBA" id="ARBA00022688"/>
    </source>
</evidence>
<evidence type="ECO:0000256" key="10">
    <source>
        <dbReference type="ARBA" id="ARBA00023136"/>
    </source>
</evidence>
<comment type="cofactor">
    <cofactor evidence="1">
        <name>Mg(2+)</name>
        <dbReference type="ChEBI" id="CHEBI:18420"/>
    </cofactor>
</comment>
<feature type="transmembrane region" description="Helical" evidence="12">
    <location>
        <begin position="148"/>
        <end position="168"/>
    </location>
</feature>
<keyword evidence="5" id="KW-0997">Cell inner membrane</keyword>
<protein>
    <recommendedName>
        <fullName evidence="11">4-hydroxybenzoate octaprenyltransferase</fullName>
        <ecNumber evidence="11">2.5.1.39</ecNumber>
    </recommendedName>
</protein>
<dbReference type="GO" id="GO:0005886">
    <property type="term" value="C:plasma membrane"/>
    <property type="evidence" value="ECO:0007669"/>
    <property type="project" value="TreeGrafter"/>
</dbReference>
<feature type="transmembrane region" description="Helical" evidence="12">
    <location>
        <begin position="211"/>
        <end position="236"/>
    </location>
</feature>
<keyword evidence="7" id="KW-0831">Ubiquinone biosynthesis</keyword>
<organism evidence="13 14">
    <name type="scientific">Nitrospira moscoviensis</name>
    <dbReference type="NCBI Taxonomy" id="42253"/>
    <lineage>
        <taxon>Bacteria</taxon>
        <taxon>Pseudomonadati</taxon>
        <taxon>Nitrospirota</taxon>
        <taxon>Nitrospiria</taxon>
        <taxon>Nitrospirales</taxon>
        <taxon>Nitrospiraceae</taxon>
        <taxon>Nitrospira</taxon>
    </lineage>
</organism>
<evidence type="ECO:0000256" key="9">
    <source>
        <dbReference type="ARBA" id="ARBA00022989"/>
    </source>
</evidence>
<dbReference type="InterPro" id="IPR030470">
    <property type="entry name" value="UbiA_prenylTrfase_CS"/>
</dbReference>
<dbReference type="GO" id="GO:0008412">
    <property type="term" value="F:4-hydroxybenzoate polyprenyltransferase activity"/>
    <property type="evidence" value="ECO:0007669"/>
    <property type="project" value="UniProtKB-UniRule"/>
</dbReference>
<evidence type="ECO:0000256" key="5">
    <source>
        <dbReference type="ARBA" id="ARBA00022519"/>
    </source>
</evidence>
<dbReference type="InterPro" id="IPR000537">
    <property type="entry name" value="UbiA_prenyltransferase"/>
</dbReference>
<evidence type="ECO:0000313" key="14">
    <source>
        <dbReference type="Proteomes" id="UP000069205"/>
    </source>
</evidence>
<feature type="transmembrane region" description="Helical" evidence="12">
    <location>
        <begin position="279"/>
        <end position="297"/>
    </location>
</feature>
<keyword evidence="14" id="KW-1185">Reference proteome</keyword>
<comment type="subcellular location">
    <subcellularLocation>
        <location evidence="2">Membrane</location>
        <topology evidence="2">Multi-pass membrane protein</topology>
    </subcellularLocation>
</comment>
<dbReference type="Gene3D" id="1.20.120.1780">
    <property type="entry name" value="UbiA prenyltransferase"/>
    <property type="match status" value="1"/>
</dbReference>
<dbReference type="PANTHER" id="PTHR11048:SF28">
    <property type="entry name" value="4-HYDROXYBENZOATE POLYPRENYLTRANSFERASE, MITOCHONDRIAL"/>
    <property type="match status" value="1"/>
</dbReference>
<keyword evidence="6 13" id="KW-0808">Transferase</keyword>
<dbReference type="PANTHER" id="PTHR11048">
    <property type="entry name" value="PRENYLTRANSFERASES"/>
    <property type="match status" value="1"/>
</dbReference>
<evidence type="ECO:0000256" key="11">
    <source>
        <dbReference type="NCBIfam" id="TIGR01474"/>
    </source>
</evidence>
<dbReference type="GO" id="GO:0006744">
    <property type="term" value="P:ubiquinone biosynthetic process"/>
    <property type="evidence" value="ECO:0007669"/>
    <property type="project" value="UniProtKB-UniRule"/>
</dbReference>
<keyword evidence="8 12" id="KW-0812">Transmembrane</keyword>
<reference evidence="13 14" key="1">
    <citation type="journal article" date="2015" name="Proc. Natl. Acad. Sci. U.S.A.">
        <title>Expanded metabolic versatility of ubiquitous nitrite-oxidizing bacteria from the genus Nitrospira.</title>
        <authorList>
            <person name="Koch H."/>
            <person name="Lucker S."/>
            <person name="Albertsen M."/>
            <person name="Kitzinger K."/>
            <person name="Herbold C."/>
            <person name="Spieck E."/>
            <person name="Nielsen P.H."/>
            <person name="Wagner M."/>
            <person name="Daims H."/>
        </authorList>
    </citation>
    <scope>NUCLEOTIDE SEQUENCE [LARGE SCALE GENOMIC DNA]</scope>
    <source>
        <strain evidence="13 14">NSP M-1</strain>
    </source>
</reference>
<dbReference type="PATRIC" id="fig|42253.5.peg.735"/>
<evidence type="ECO:0000256" key="12">
    <source>
        <dbReference type="SAM" id="Phobius"/>
    </source>
</evidence>
<feature type="transmembrane region" description="Helical" evidence="12">
    <location>
        <begin position="98"/>
        <end position="118"/>
    </location>
</feature>
<dbReference type="HAMAP" id="MF_01635">
    <property type="entry name" value="UbiA"/>
    <property type="match status" value="1"/>
</dbReference>
<proteinExistence type="inferred from homology"/>
<dbReference type="InterPro" id="IPR006370">
    <property type="entry name" value="HB_polyprenyltransferase-like"/>
</dbReference>
<dbReference type="Gene3D" id="1.10.357.140">
    <property type="entry name" value="UbiA prenyltransferase"/>
    <property type="match status" value="1"/>
</dbReference>
<sequence>MATPPALTTSPPFGVPWRALARLIRLHNQTGTSLLLLPTLWALVLAERGLPSLYLTAIFVAGSFVMRSAGVILNDLADRSFDREVARTRTRPLASGELSVRQAAALLLLLLTAAAGLVLLLDPLVLRLAPVALALAAFYPFSKRWLHIPQAMLGVAFGWGAVMAWAAARGRLETPAWLLFGATVAWAVAYDTIYGLQDCDDDRRIGVKSAALLFGSSTWLAVGIALAVMLLFLGAAGRLSDIGWPYYVALSGTALFFAAQSLRLRRPVDPSHAFAMFRAHVWCGVAVLAGLLAGFLLA</sequence>
<evidence type="ECO:0000313" key="13">
    <source>
        <dbReference type="EMBL" id="ALA57178.1"/>
    </source>
</evidence>
<evidence type="ECO:0000256" key="4">
    <source>
        <dbReference type="ARBA" id="ARBA00022475"/>
    </source>
</evidence>
<dbReference type="NCBIfam" id="TIGR01474">
    <property type="entry name" value="ubiA_proteo"/>
    <property type="match status" value="1"/>
</dbReference>
<feature type="transmembrane region" description="Helical" evidence="12">
    <location>
        <begin position="174"/>
        <end position="190"/>
    </location>
</feature>
<keyword evidence="9 12" id="KW-1133">Transmembrane helix</keyword>
<evidence type="ECO:0000256" key="1">
    <source>
        <dbReference type="ARBA" id="ARBA00001946"/>
    </source>
</evidence>
<dbReference type="InterPro" id="IPR039653">
    <property type="entry name" value="Prenyltransferase"/>
</dbReference>
<dbReference type="AlphaFoldDB" id="A0A0K2G893"/>
<accession>A0A0K2G893</accession>
<dbReference type="OrthoDB" id="9782418at2"/>
<dbReference type="EMBL" id="CP011801">
    <property type="protein sequence ID" value="ALA57178.1"/>
    <property type="molecule type" value="Genomic_DNA"/>
</dbReference>
<comment type="similarity">
    <text evidence="3">Belongs to the UbiA prenyltransferase family.</text>
</comment>
<evidence type="ECO:0000256" key="6">
    <source>
        <dbReference type="ARBA" id="ARBA00022679"/>
    </source>
</evidence>
<evidence type="ECO:0000256" key="8">
    <source>
        <dbReference type="ARBA" id="ARBA00022692"/>
    </source>
</evidence>
<evidence type="ECO:0000256" key="2">
    <source>
        <dbReference type="ARBA" id="ARBA00004141"/>
    </source>
</evidence>
<dbReference type="KEGG" id="nmv:NITMOv2_0742"/>
<dbReference type="Pfam" id="PF01040">
    <property type="entry name" value="UbiA"/>
    <property type="match status" value="1"/>
</dbReference>
<dbReference type="FunFam" id="1.20.120.1780:FF:000001">
    <property type="entry name" value="4-hydroxybenzoate octaprenyltransferase"/>
    <property type="match status" value="1"/>
</dbReference>
<dbReference type="FunFam" id="1.10.357.140:FF:000008">
    <property type="entry name" value="4-hydroxybenzoate octaprenyltransferase"/>
    <property type="match status" value="1"/>
</dbReference>
<dbReference type="EC" id="2.5.1.39" evidence="11"/>
<dbReference type="PROSITE" id="PS00943">
    <property type="entry name" value="UBIA"/>
    <property type="match status" value="1"/>
</dbReference>
<feature type="transmembrane region" description="Helical" evidence="12">
    <location>
        <begin position="52"/>
        <end position="77"/>
    </location>
</feature>
<dbReference type="STRING" id="42253.NITMOv2_0742"/>
<keyword evidence="10 12" id="KW-0472">Membrane</keyword>
<name>A0A0K2G893_NITMO</name>